<keyword evidence="8 20" id="KW-0347">Helicase</keyword>
<dbReference type="GO" id="GO:0016787">
    <property type="term" value="F:hydrolase activity"/>
    <property type="evidence" value="ECO:0007669"/>
    <property type="project" value="UniProtKB-KW"/>
</dbReference>
<evidence type="ECO:0000256" key="1">
    <source>
        <dbReference type="ARBA" id="ARBA00001946"/>
    </source>
</evidence>
<evidence type="ECO:0000256" key="12">
    <source>
        <dbReference type="ARBA" id="ARBA00023172"/>
    </source>
</evidence>
<dbReference type="GO" id="GO:0003677">
    <property type="term" value="F:DNA binding"/>
    <property type="evidence" value="ECO:0007669"/>
    <property type="project" value="UniProtKB-KW"/>
</dbReference>
<comment type="cofactor">
    <cofactor evidence="2">
        <name>Zn(2+)</name>
        <dbReference type="ChEBI" id="CHEBI:29105"/>
    </cofactor>
</comment>
<dbReference type="FunFam" id="3.40.50.300:FF:000296">
    <property type="entry name" value="ATP-dependent DNA helicase RecQ"/>
    <property type="match status" value="1"/>
</dbReference>
<dbReference type="Pfam" id="PF00570">
    <property type="entry name" value="HRDC"/>
    <property type="match status" value="1"/>
</dbReference>
<evidence type="ECO:0000313" key="20">
    <source>
        <dbReference type="EMBL" id="ENZ03267.1"/>
    </source>
</evidence>
<evidence type="ECO:0000256" key="2">
    <source>
        <dbReference type="ARBA" id="ARBA00001947"/>
    </source>
</evidence>
<dbReference type="Gene3D" id="1.10.10.1390">
    <property type="entry name" value="ATP-dependent DNA helicase RecQ"/>
    <property type="match status" value="1"/>
</dbReference>
<dbReference type="GO" id="GO:0043590">
    <property type="term" value="C:bacterial nucleoid"/>
    <property type="evidence" value="ECO:0007669"/>
    <property type="project" value="TreeGrafter"/>
</dbReference>
<evidence type="ECO:0000256" key="6">
    <source>
        <dbReference type="ARBA" id="ARBA00022763"/>
    </source>
</evidence>
<evidence type="ECO:0000256" key="15">
    <source>
        <dbReference type="ARBA" id="ARBA00034617"/>
    </source>
</evidence>
<dbReference type="SMART" id="SM00490">
    <property type="entry name" value="HELICc"/>
    <property type="match status" value="1"/>
</dbReference>
<dbReference type="NCBIfam" id="TIGR00614">
    <property type="entry name" value="recQ_fam"/>
    <property type="match status" value="1"/>
</dbReference>
<dbReference type="PANTHER" id="PTHR13710">
    <property type="entry name" value="DNA HELICASE RECQ FAMILY MEMBER"/>
    <property type="match status" value="1"/>
</dbReference>
<evidence type="ECO:0000256" key="8">
    <source>
        <dbReference type="ARBA" id="ARBA00022806"/>
    </source>
</evidence>
<dbReference type="InterPro" id="IPR004589">
    <property type="entry name" value="DNA_helicase_ATP-dep_RecQ"/>
</dbReference>
<dbReference type="Proteomes" id="UP000013097">
    <property type="component" value="Unassembled WGS sequence"/>
</dbReference>
<gene>
    <name evidence="20" type="ORF">HMPREF1092_00453</name>
</gene>
<dbReference type="eggNOG" id="COG0514">
    <property type="taxonomic scope" value="Bacteria"/>
</dbReference>
<dbReference type="InterPro" id="IPR011545">
    <property type="entry name" value="DEAD/DEAH_box_helicase_dom"/>
</dbReference>
<sequence>MNNIIEILNKYYGYKSFRKGQEEIINNIINGNDVLAIMPTGGGKSICYQVPAIAMDGLTIVISPLISLMKDQVDSLNSLGIDSAYINSSLSNIEIQEVYFRLNTGDIKILYVAPERLEGVEFLNIIKSLKVSQIAVDEAHCVSQWGHDFRSSYKRIYNFIEALPKRPVVTAFTATATKEVREDILESLKLRDAKIFISGFDRENLKITIERGISKNIYILDYIEENKGESGLIYCSTRKEVDKLCDLLKANGINALSYHAGLSDMERKKNQEDFIYDKVDVMIATNAFGMGIDKPNIRYVIHYNMPKNIEGYYQEIGRAGRDGEKSECILLFSPGDVQTQKYIIETGTTNPFRKRNELEKLQSMIDLVYSNGCYKKYILNYFGEEREEDCNNCSNCLFDGELIDKTIDAQKVISCVYRMKRPFGIGVIVEVLRGSKNKKLIEQGLDKLTTYGIVKDYTKDELKDFINTLISHGYINYGGEFPVVTPNKNSLKVVKGEEKVYFKEARKVKKITTDNDLFGLLRGLRMYLAGEEGIPPYMVFGDNTLKEMSTRMPLTKGQLLDISGVGEKKVEKYGEKFIEKIKEYVDEKNIQVDFKFENDIKLPKGTEKKKRRTTEKEKSYEISIRMLREGKSLKEVSEERGSTIGTISTHIQTFLGEGKNIDFNISFEGLFTDEEEKEILEAGEKVGFSKLTPIKEIVNKNISYDKIKLVILKRSLE</sequence>
<dbReference type="GO" id="GO:0005524">
    <property type="term" value="F:ATP binding"/>
    <property type="evidence" value="ECO:0007669"/>
    <property type="project" value="UniProtKB-KW"/>
</dbReference>
<comment type="similarity">
    <text evidence="3">Belongs to the helicase family. RecQ subfamily.</text>
</comment>
<dbReference type="GO" id="GO:0009432">
    <property type="term" value="P:SOS response"/>
    <property type="evidence" value="ECO:0007669"/>
    <property type="project" value="UniProtKB-UniRule"/>
</dbReference>
<dbReference type="HOGENOM" id="CLU_001103_14_3_9"/>
<keyword evidence="5" id="KW-0547">Nucleotide-binding</keyword>
<evidence type="ECO:0000259" key="17">
    <source>
        <dbReference type="PROSITE" id="PS50967"/>
    </source>
</evidence>
<evidence type="ECO:0000256" key="14">
    <source>
        <dbReference type="ARBA" id="ARBA00023235"/>
    </source>
</evidence>
<dbReference type="PROSITE" id="PS51192">
    <property type="entry name" value="HELICASE_ATP_BIND_1"/>
    <property type="match status" value="1"/>
</dbReference>
<evidence type="ECO:0000256" key="9">
    <source>
        <dbReference type="ARBA" id="ARBA00022833"/>
    </source>
</evidence>
<dbReference type="PROSITE" id="PS50967">
    <property type="entry name" value="HRDC"/>
    <property type="match status" value="1"/>
</dbReference>
<dbReference type="PATRIC" id="fig|999411.4.peg.438"/>
<organism evidence="20 21">
    <name type="scientific">Clostridium thermobutyricum</name>
    <dbReference type="NCBI Taxonomy" id="29372"/>
    <lineage>
        <taxon>Bacteria</taxon>
        <taxon>Bacillati</taxon>
        <taxon>Bacillota</taxon>
        <taxon>Clostridia</taxon>
        <taxon>Eubacteriales</taxon>
        <taxon>Clostridiaceae</taxon>
        <taxon>Clostridium</taxon>
    </lineage>
</organism>
<feature type="domain" description="Helicase ATP-binding" evidence="18">
    <location>
        <begin position="25"/>
        <end position="194"/>
    </location>
</feature>
<evidence type="ECO:0000256" key="13">
    <source>
        <dbReference type="ARBA" id="ARBA00023204"/>
    </source>
</evidence>
<dbReference type="SUPFAM" id="SSF47819">
    <property type="entry name" value="HRDC-like"/>
    <property type="match status" value="1"/>
</dbReference>
<dbReference type="GO" id="GO:0009378">
    <property type="term" value="F:four-way junction helicase activity"/>
    <property type="evidence" value="ECO:0007669"/>
    <property type="project" value="TreeGrafter"/>
</dbReference>
<dbReference type="InterPro" id="IPR036388">
    <property type="entry name" value="WH-like_DNA-bd_sf"/>
</dbReference>
<comment type="cofactor">
    <cofactor evidence="1">
        <name>Mg(2+)</name>
        <dbReference type="ChEBI" id="CHEBI:18420"/>
    </cofactor>
</comment>
<dbReference type="GO" id="GO:0005737">
    <property type="term" value="C:cytoplasm"/>
    <property type="evidence" value="ECO:0007669"/>
    <property type="project" value="TreeGrafter"/>
</dbReference>
<dbReference type="NCBIfam" id="TIGR01389">
    <property type="entry name" value="recQ"/>
    <property type="match status" value="1"/>
</dbReference>
<keyword evidence="7" id="KW-0378">Hydrolase</keyword>
<evidence type="ECO:0000256" key="11">
    <source>
        <dbReference type="ARBA" id="ARBA00023125"/>
    </source>
</evidence>
<dbReference type="GO" id="GO:0006281">
    <property type="term" value="P:DNA repair"/>
    <property type="evidence" value="ECO:0007669"/>
    <property type="project" value="UniProtKB-KW"/>
</dbReference>
<proteinExistence type="inferred from homology"/>
<dbReference type="GO" id="GO:0043138">
    <property type="term" value="F:3'-5' DNA helicase activity"/>
    <property type="evidence" value="ECO:0007669"/>
    <property type="project" value="UniProtKB-EC"/>
</dbReference>
<dbReference type="PANTHER" id="PTHR13710:SF105">
    <property type="entry name" value="ATP-DEPENDENT DNA HELICASE Q1"/>
    <property type="match status" value="1"/>
</dbReference>
<protein>
    <recommendedName>
        <fullName evidence="16">DNA helicase RecQ</fullName>
        <ecNumber evidence="16">5.6.2.4</ecNumber>
    </recommendedName>
</protein>
<dbReference type="SUPFAM" id="SSF46785">
    <property type="entry name" value="Winged helix' DNA-binding domain"/>
    <property type="match status" value="1"/>
</dbReference>
<evidence type="ECO:0000256" key="4">
    <source>
        <dbReference type="ARBA" id="ARBA00022723"/>
    </source>
</evidence>
<comment type="caution">
    <text evidence="20">The sequence shown here is derived from an EMBL/GenBank/DDBJ whole genome shotgun (WGS) entry which is preliminary data.</text>
</comment>
<dbReference type="Gene3D" id="1.10.10.10">
    <property type="entry name" value="Winged helix-like DNA-binding domain superfamily/Winged helix DNA-binding domain"/>
    <property type="match status" value="1"/>
</dbReference>
<dbReference type="InterPro" id="IPR044876">
    <property type="entry name" value="HRDC_dom_sf"/>
</dbReference>
<dbReference type="Pfam" id="PF14493">
    <property type="entry name" value="HTH_40"/>
    <property type="match status" value="1"/>
</dbReference>
<keyword evidence="4" id="KW-0479">Metal-binding</keyword>
<evidence type="ECO:0000256" key="3">
    <source>
        <dbReference type="ARBA" id="ARBA00005446"/>
    </source>
</evidence>
<accession>N9Y661</accession>
<dbReference type="CDD" id="cd17920">
    <property type="entry name" value="DEXHc_RecQ"/>
    <property type="match status" value="1"/>
</dbReference>
<dbReference type="InterPro" id="IPR018982">
    <property type="entry name" value="RQC_domain"/>
</dbReference>
<dbReference type="GO" id="GO:0030894">
    <property type="term" value="C:replisome"/>
    <property type="evidence" value="ECO:0007669"/>
    <property type="project" value="TreeGrafter"/>
</dbReference>
<dbReference type="Pfam" id="PF00271">
    <property type="entry name" value="Helicase_C"/>
    <property type="match status" value="1"/>
</dbReference>
<keyword evidence="9" id="KW-0862">Zinc</keyword>
<dbReference type="InterPro" id="IPR014001">
    <property type="entry name" value="Helicase_ATP-bd"/>
</dbReference>
<dbReference type="SMART" id="SM00487">
    <property type="entry name" value="DEXDc"/>
    <property type="match status" value="1"/>
</dbReference>
<dbReference type="Pfam" id="PF00270">
    <property type="entry name" value="DEAD"/>
    <property type="match status" value="1"/>
</dbReference>
<dbReference type="InterPro" id="IPR010997">
    <property type="entry name" value="HRDC-like_sf"/>
</dbReference>
<dbReference type="EMBL" id="AGYT01000007">
    <property type="protein sequence ID" value="ENZ03267.1"/>
    <property type="molecule type" value="Genomic_DNA"/>
</dbReference>
<keyword evidence="14" id="KW-0413">Isomerase</keyword>
<dbReference type="GO" id="GO:0006310">
    <property type="term" value="P:DNA recombination"/>
    <property type="evidence" value="ECO:0007669"/>
    <property type="project" value="UniProtKB-UniRule"/>
</dbReference>
<feature type="domain" description="Helicase C-terminal" evidence="19">
    <location>
        <begin position="218"/>
        <end position="362"/>
    </location>
</feature>
<keyword evidence="6" id="KW-0227">DNA damage</keyword>
<keyword evidence="12" id="KW-0233">DNA recombination</keyword>
<dbReference type="RefSeq" id="WP_002596957.1">
    <property type="nucleotide sequence ID" value="NZ_KB850956.1"/>
</dbReference>
<evidence type="ECO:0000256" key="16">
    <source>
        <dbReference type="NCBIfam" id="TIGR01389"/>
    </source>
</evidence>
<evidence type="ECO:0000256" key="7">
    <source>
        <dbReference type="ARBA" id="ARBA00022801"/>
    </source>
</evidence>
<evidence type="ECO:0000259" key="19">
    <source>
        <dbReference type="PROSITE" id="PS51194"/>
    </source>
</evidence>
<dbReference type="AlphaFoldDB" id="N9Y661"/>
<dbReference type="Gene3D" id="3.40.50.300">
    <property type="entry name" value="P-loop containing nucleotide triphosphate hydrolases"/>
    <property type="match status" value="2"/>
</dbReference>
<dbReference type="InterPro" id="IPR002121">
    <property type="entry name" value="HRDC_dom"/>
</dbReference>
<dbReference type="InterPro" id="IPR027417">
    <property type="entry name" value="P-loop_NTPase"/>
</dbReference>
<evidence type="ECO:0000313" key="21">
    <source>
        <dbReference type="Proteomes" id="UP000013097"/>
    </source>
</evidence>
<dbReference type="SMART" id="SM00341">
    <property type="entry name" value="HRDC"/>
    <property type="match status" value="1"/>
</dbReference>
<keyword evidence="21" id="KW-1185">Reference proteome</keyword>
<dbReference type="Gene3D" id="1.10.150.80">
    <property type="entry name" value="HRDC domain"/>
    <property type="match status" value="1"/>
</dbReference>
<dbReference type="SUPFAM" id="SSF52540">
    <property type="entry name" value="P-loop containing nucleoside triphosphate hydrolases"/>
    <property type="match status" value="1"/>
</dbReference>
<dbReference type="InterPro" id="IPR032284">
    <property type="entry name" value="RecQ_Zn-bd"/>
</dbReference>
<reference evidence="20 21" key="1">
    <citation type="submission" date="2013-01" db="EMBL/GenBank/DDBJ databases">
        <title>The Genome Sequence of Clostridium colicanis 209318.</title>
        <authorList>
            <consortium name="The Broad Institute Genome Sequencing Platform"/>
            <person name="Earl A."/>
            <person name="Ward D."/>
            <person name="Feldgarden M."/>
            <person name="Gevers D."/>
            <person name="Courvalin P."/>
            <person name="Lambert T."/>
            <person name="Walker B."/>
            <person name="Young S.K."/>
            <person name="Zeng Q."/>
            <person name="Gargeya S."/>
            <person name="Fitzgerald M."/>
            <person name="Haas B."/>
            <person name="Abouelleil A."/>
            <person name="Alvarado L."/>
            <person name="Arachchi H.M."/>
            <person name="Berlin A.M."/>
            <person name="Chapman S.B."/>
            <person name="Dewar J."/>
            <person name="Goldberg J."/>
            <person name="Griggs A."/>
            <person name="Gujja S."/>
            <person name="Hansen M."/>
            <person name="Howarth C."/>
            <person name="Imamovic A."/>
            <person name="Larimer J."/>
            <person name="McCowan C."/>
            <person name="Murphy C."/>
            <person name="Neiman D."/>
            <person name="Pearson M."/>
            <person name="Priest M."/>
            <person name="Roberts A."/>
            <person name="Saif S."/>
            <person name="Shea T."/>
            <person name="Sisk P."/>
            <person name="Sykes S."/>
            <person name="Wortman J."/>
            <person name="Nusbaum C."/>
            <person name="Birren B."/>
        </authorList>
    </citation>
    <scope>NUCLEOTIDE SEQUENCE [LARGE SCALE GENOMIC DNA]</scope>
    <source>
        <strain evidence="20 21">209318</strain>
    </source>
</reference>
<dbReference type="InterPro" id="IPR029491">
    <property type="entry name" value="Helicase_HTH"/>
</dbReference>
<dbReference type="GO" id="GO:0046872">
    <property type="term" value="F:metal ion binding"/>
    <property type="evidence" value="ECO:0007669"/>
    <property type="project" value="UniProtKB-KW"/>
</dbReference>
<evidence type="ECO:0000256" key="10">
    <source>
        <dbReference type="ARBA" id="ARBA00022840"/>
    </source>
</evidence>
<dbReference type="SMART" id="SM00956">
    <property type="entry name" value="RQC"/>
    <property type="match status" value="1"/>
</dbReference>
<dbReference type="Pfam" id="PF16124">
    <property type="entry name" value="RecQ_Zn_bind"/>
    <property type="match status" value="1"/>
</dbReference>
<evidence type="ECO:0000259" key="18">
    <source>
        <dbReference type="PROSITE" id="PS51192"/>
    </source>
</evidence>
<dbReference type="EC" id="5.6.2.4" evidence="16"/>
<evidence type="ECO:0000256" key="5">
    <source>
        <dbReference type="ARBA" id="ARBA00022741"/>
    </source>
</evidence>
<dbReference type="InterPro" id="IPR036390">
    <property type="entry name" value="WH_DNA-bd_sf"/>
</dbReference>
<name>N9Y661_9CLOT</name>
<keyword evidence="10" id="KW-0067">ATP-binding</keyword>
<keyword evidence="13" id="KW-0234">DNA repair</keyword>
<feature type="domain" description="HRDC" evidence="17">
    <location>
        <begin position="511"/>
        <end position="591"/>
    </location>
</feature>
<dbReference type="GO" id="GO:0006260">
    <property type="term" value="P:DNA replication"/>
    <property type="evidence" value="ECO:0007669"/>
    <property type="project" value="InterPro"/>
</dbReference>
<dbReference type="InterPro" id="IPR001650">
    <property type="entry name" value="Helicase_C-like"/>
</dbReference>
<keyword evidence="11" id="KW-0238">DNA-binding</keyword>
<dbReference type="InterPro" id="IPR006293">
    <property type="entry name" value="DNA_helicase_ATP-dep_RecQ_bac"/>
</dbReference>
<dbReference type="Pfam" id="PF09382">
    <property type="entry name" value="RQC"/>
    <property type="match status" value="1"/>
</dbReference>
<dbReference type="CDD" id="cd18794">
    <property type="entry name" value="SF2_C_RecQ"/>
    <property type="match status" value="1"/>
</dbReference>
<dbReference type="PROSITE" id="PS51194">
    <property type="entry name" value="HELICASE_CTER"/>
    <property type="match status" value="1"/>
</dbReference>
<comment type="catalytic activity">
    <reaction evidence="15">
        <text>Couples ATP hydrolysis with the unwinding of duplex DNA by translocating in the 3'-5' direction.</text>
        <dbReference type="EC" id="5.6.2.4"/>
    </reaction>
</comment>